<accession>A0A3S6JES3</accession>
<evidence type="ECO:0000313" key="1">
    <source>
        <dbReference type="EMBL" id="ASW50090.2"/>
    </source>
</evidence>
<dbReference type="Proteomes" id="UP000323128">
    <property type="component" value="Chromosome"/>
</dbReference>
<dbReference type="SUPFAM" id="SSF46785">
    <property type="entry name" value="Winged helix' DNA-binding domain"/>
    <property type="match status" value="1"/>
</dbReference>
<reference evidence="1" key="1">
    <citation type="journal article" date="2021" name="Front. Microbiol.">
        <title>Comparative Virulence and Genomic Analysis of Streptococcus suis Isolates.</title>
        <authorList>
            <person name="Nicholson T.L."/>
            <person name="Waack U."/>
            <person name="Anderson T.K."/>
            <person name="Bayles D.O."/>
            <person name="Zaia S.R."/>
            <person name="Goertz I."/>
            <person name="Eppinger M."/>
            <person name="Hau S.J."/>
            <person name="Brockmeier S.L."/>
            <person name="Shore S.M."/>
        </authorList>
    </citation>
    <scope>NUCLEOTIDE SEQUENCE</scope>
    <source>
        <strain evidence="1">SRD478</strain>
    </source>
</reference>
<dbReference type="InterPro" id="IPR036388">
    <property type="entry name" value="WH-like_DNA-bd_sf"/>
</dbReference>
<dbReference type="PANTHER" id="PTHR43252:SF6">
    <property type="entry name" value="NEGATIVE TRANSCRIPTION REGULATOR PADR"/>
    <property type="match status" value="1"/>
</dbReference>
<dbReference type="Gene3D" id="1.10.10.10">
    <property type="entry name" value="Winged helix-like DNA-binding domain superfamily/Winged helix DNA-binding domain"/>
    <property type="match status" value="1"/>
</dbReference>
<dbReference type="Gene3D" id="6.10.140.190">
    <property type="match status" value="1"/>
</dbReference>
<organism evidence="1">
    <name type="scientific">Streptococcus suis</name>
    <dbReference type="NCBI Taxonomy" id="1307"/>
    <lineage>
        <taxon>Bacteria</taxon>
        <taxon>Bacillati</taxon>
        <taxon>Bacillota</taxon>
        <taxon>Bacilli</taxon>
        <taxon>Lactobacillales</taxon>
        <taxon>Streptococcaceae</taxon>
        <taxon>Streptococcus</taxon>
    </lineage>
</organism>
<gene>
    <name evidence="1" type="ORF">A7J08_07325</name>
</gene>
<dbReference type="Pfam" id="PF03551">
    <property type="entry name" value="PadR"/>
    <property type="match status" value="1"/>
</dbReference>
<proteinExistence type="predicted"/>
<dbReference type="InterPro" id="IPR005149">
    <property type="entry name" value="Tscrpt_reg_PadR_N"/>
</dbReference>
<dbReference type="EMBL" id="CP030010">
    <property type="protein sequence ID" value="ASW50090.2"/>
    <property type="molecule type" value="Genomic_DNA"/>
</dbReference>
<dbReference type="InterPro" id="IPR036390">
    <property type="entry name" value="WH_DNA-bd_sf"/>
</dbReference>
<dbReference type="Pfam" id="PF10400">
    <property type="entry name" value="Vir_act_alpha_C"/>
    <property type="match status" value="1"/>
</dbReference>
<name>A0A3S6JES3_STRSU</name>
<dbReference type="PANTHER" id="PTHR43252">
    <property type="entry name" value="TRANSCRIPTIONAL REGULATOR YQJI"/>
    <property type="match status" value="1"/>
</dbReference>
<sequence>MSRYCKLDGKLDKKSRESWKLAGITLVTAIITGWALDSILILGILLASGLLFGFFAEEEEDL</sequence>
<protein>
    <submittedName>
        <fullName evidence="1">Uncharacterized protein</fullName>
    </submittedName>
</protein>
<dbReference type="InterPro" id="IPR018309">
    <property type="entry name" value="Tscrpt_reg_PadR_C"/>
</dbReference>